<comment type="caution">
    <text evidence="2">The sequence shown here is derived from an EMBL/GenBank/DDBJ whole genome shotgun (WGS) entry which is preliminary data.</text>
</comment>
<keyword evidence="3" id="KW-1185">Reference proteome</keyword>
<dbReference type="AlphaFoldDB" id="A0A2N5SK63"/>
<dbReference type="EMBL" id="PGCJ01000943">
    <property type="protein sequence ID" value="PLW13642.1"/>
    <property type="molecule type" value="Genomic_DNA"/>
</dbReference>
<name>A0A2N5SK63_9BASI</name>
<dbReference type="Proteomes" id="UP000235388">
    <property type="component" value="Unassembled WGS sequence"/>
</dbReference>
<organism evidence="2 3">
    <name type="scientific">Puccinia coronata f. sp. avenae</name>
    <dbReference type="NCBI Taxonomy" id="200324"/>
    <lineage>
        <taxon>Eukaryota</taxon>
        <taxon>Fungi</taxon>
        <taxon>Dikarya</taxon>
        <taxon>Basidiomycota</taxon>
        <taxon>Pucciniomycotina</taxon>
        <taxon>Pucciniomycetes</taxon>
        <taxon>Pucciniales</taxon>
        <taxon>Pucciniaceae</taxon>
        <taxon>Puccinia</taxon>
    </lineage>
</organism>
<proteinExistence type="predicted"/>
<feature type="compositionally biased region" description="Basic and acidic residues" evidence="1">
    <location>
        <begin position="186"/>
        <end position="206"/>
    </location>
</feature>
<accession>A0A2N5SK63</accession>
<feature type="compositionally biased region" description="Basic and acidic residues" evidence="1">
    <location>
        <begin position="237"/>
        <end position="246"/>
    </location>
</feature>
<feature type="compositionally biased region" description="Polar residues" evidence="1">
    <location>
        <begin position="207"/>
        <end position="230"/>
    </location>
</feature>
<evidence type="ECO:0000313" key="3">
    <source>
        <dbReference type="Proteomes" id="UP000235388"/>
    </source>
</evidence>
<protein>
    <submittedName>
        <fullName evidence="2">Uncharacterized protein</fullName>
    </submittedName>
</protein>
<sequence>MAELASSLVPALAATPPPSFDYGLIELPPPAAGHGEPHTQRELFRSGLLNINNIGSPSGFLDVSPQLLKLLCEMVAWSKLPRQSDLAIKLIAQLFNLPDKTSTSAPPVQFAPLPPVQDTRLSDFQTVTLHALDESSWELTLSPEQSFKSNQQYDNFQLLSLLAINCQSIKMISSPDAGRTSAVAVDHTRTRTVVQHERYNRSRSQTESDNESDSVTLGSTDTIKTASDSGSDFPAESDVKGDDKSDSVTLGSINTIEIASGSGSDFPVESDVEGGFVTLGSKDTIDTNKEEVAESSMEVINKPNKDASIEESNDSMTVVGVEDMEKYELVASYEEQPINEEEVNELDSEFEIDVKNEVANS</sequence>
<gene>
    <name evidence="2" type="ORF">PCANC_18410</name>
</gene>
<reference evidence="2 3" key="1">
    <citation type="submission" date="2017-11" db="EMBL/GenBank/DDBJ databases">
        <title>De novo assembly and phasing of dikaryotic genomes from two isolates of Puccinia coronata f. sp. avenae, the causal agent of oat crown rust.</title>
        <authorList>
            <person name="Miller M.E."/>
            <person name="Zhang Y."/>
            <person name="Omidvar V."/>
            <person name="Sperschneider J."/>
            <person name="Schwessinger B."/>
            <person name="Raley C."/>
            <person name="Palmer J.M."/>
            <person name="Garnica D."/>
            <person name="Upadhyaya N."/>
            <person name="Rathjen J."/>
            <person name="Taylor J.M."/>
            <person name="Park R.F."/>
            <person name="Dodds P.N."/>
            <person name="Hirsch C.D."/>
            <person name="Kianian S.F."/>
            <person name="Figueroa M."/>
        </authorList>
    </citation>
    <scope>NUCLEOTIDE SEQUENCE [LARGE SCALE GENOMIC DNA]</scope>
    <source>
        <strain evidence="2">12NC29</strain>
    </source>
</reference>
<evidence type="ECO:0000256" key="1">
    <source>
        <dbReference type="SAM" id="MobiDB-lite"/>
    </source>
</evidence>
<evidence type="ECO:0000313" key="2">
    <source>
        <dbReference type="EMBL" id="PLW13642.1"/>
    </source>
</evidence>
<feature type="region of interest" description="Disordered" evidence="1">
    <location>
        <begin position="181"/>
        <end position="248"/>
    </location>
</feature>